<protein>
    <recommendedName>
        <fullName evidence="4 11">GPI ethanolamine phosphate transferase 2</fullName>
    </recommendedName>
</protein>
<sequence length="455" mass="50984">MLVDALRNDFVFGDKSEMHFTRSLLKSGKAMGFTARATAPTVTMPRVKALTTGTVPSFLDAVLNIAESDTSSSLAHYDNILWQLKHQGKKKINLFGDDTWIRLFPGIFSRTDGTSSFFVTDTVEVDTNVTRNVKPELLRNDWGVTIFHYLGLDHIGHLGGPDSPLMGPKQKEMDSVVKTIYDIITKQDMERKSENPDSKSTLFVLLGDHGMNFAGNHGGSSHGETSTTLVFMDKDMDFGPSDKPLSALLDKTLPQVNFASTISLLFGVPIPINNIGYPIMELLDQQSGPERLRSLQLCTHQIYKLLATNDNVKDMLDPSDIKQFDRVDCADISGKDDKIICHYAKSLVNHGKYLSTGSDIYLRQAQASYQETLLITNSYLSESFSNYNFTAMFSGMGLMSLAVLGFLFLRFWEEGWSSEATESTKLFRYFDQSIFWTFIVLYPTYSMLLREPSTA</sequence>
<comment type="caution">
    <text evidence="12">The sequence shown here is derived from an EMBL/GenBank/DDBJ whole genome shotgun (WGS) entry which is preliminary data.</text>
</comment>
<dbReference type="SUPFAM" id="SSF53649">
    <property type="entry name" value="Alkaline phosphatase-like"/>
    <property type="match status" value="1"/>
</dbReference>
<keyword evidence="6 11" id="KW-0808">Transferase</keyword>
<comment type="pathway">
    <text evidence="2 11">Glycolipid biosynthesis; glycosylphosphatidylinositol-anchor biosynthesis.</text>
</comment>
<dbReference type="GO" id="GO:0006506">
    <property type="term" value="P:GPI anchor biosynthetic process"/>
    <property type="evidence" value="ECO:0007669"/>
    <property type="project" value="UniProtKB-KW"/>
</dbReference>
<keyword evidence="10 11" id="KW-0472">Membrane</keyword>
<dbReference type="CDD" id="cd16024">
    <property type="entry name" value="GPI_EPT_2"/>
    <property type="match status" value="1"/>
</dbReference>
<dbReference type="Proteomes" id="UP001150538">
    <property type="component" value="Unassembled WGS sequence"/>
</dbReference>
<dbReference type="InterPro" id="IPR039527">
    <property type="entry name" value="PIGG/GPI7"/>
</dbReference>
<keyword evidence="13" id="KW-1185">Reference proteome</keyword>
<dbReference type="PANTHER" id="PTHR23072:SF0">
    <property type="entry name" value="GPI ETHANOLAMINE PHOSPHATE TRANSFERASE 2"/>
    <property type="match status" value="1"/>
</dbReference>
<dbReference type="InterPro" id="IPR037674">
    <property type="entry name" value="PIG-G_N"/>
</dbReference>
<evidence type="ECO:0000256" key="2">
    <source>
        <dbReference type="ARBA" id="ARBA00004687"/>
    </source>
</evidence>
<evidence type="ECO:0000256" key="3">
    <source>
        <dbReference type="ARBA" id="ARBA00005315"/>
    </source>
</evidence>
<evidence type="ECO:0000256" key="9">
    <source>
        <dbReference type="ARBA" id="ARBA00022989"/>
    </source>
</evidence>
<gene>
    <name evidence="12" type="primary">LAS21</name>
    <name evidence="12" type="ORF">H4219_003885</name>
</gene>
<feature type="transmembrane region" description="Helical" evidence="11">
    <location>
        <begin position="429"/>
        <end position="448"/>
    </location>
</feature>
<dbReference type="Pfam" id="PF01663">
    <property type="entry name" value="Phosphodiest"/>
    <property type="match status" value="1"/>
</dbReference>
<comment type="subcellular location">
    <subcellularLocation>
        <location evidence="1 11">Endoplasmic reticulum membrane</location>
        <topology evidence="1 11">Multi-pass membrane protein</topology>
    </subcellularLocation>
</comment>
<organism evidence="12 13">
    <name type="scientific">Mycoemilia scoparia</name>
    <dbReference type="NCBI Taxonomy" id="417184"/>
    <lineage>
        <taxon>Eukaryota</taxon>
        <taxon>Fungi</taxon>
        <taxon>Fungi incertae sedis</taxon>
        <taxon>Zoopagomycota</taxon>
        <taxon>Kickxellomycotina</taxon>
        <taxon>Kickxellomycetes</taxon>
        <taxon>Kickxellales</taxon>
        <taxon>Kickxellaceae</taxon>
        <taxon>Mycoemilia</taxon>
    </lineage>
</organism>
<dbReference type="OrthoDB" id="272139at2759"/>
<dbReference type="AlphaFoldDB" id="A0A9W7ZXQ9"/>
<feature type="transmembrane region" description="Helical" evidence="11">
    <location>
        <begin position="387"/>
        <end position="409"/>
    </location>
</feature>
<dbReference type="GO" id="GO:0051267">
    <property type="term" value="F:CP2 mannose-ethanolamine phosphotransferase activity"/>
    <property type="evidence" value="ECO:0007669"/>
    <property type="project" value="TreeGrafter"/>
</dbReference>
<evidence type="ECO:0000313" key="12">
    <source>
        <dbReference type="EMBL" id="KAJ1916265.1"/>
    </source>
</evidence>
<evidence type="ECO:0000256" key="11">
    <source>
        <dbReference type="RuleBase" id="RU367106"/>
    </source>
</evidence>
<evidence type="ECO:0000256" key="6">
    <source>
        <dbReference type="ARBA" id="ARBA00022679"/>
    </source>
</evidence>
<evidence type="ECO:0000256" key="5">
    <source>
        <dbReference type="ARBA" id="ARBA00022502"/>
    </source>
</evidence>
<evidence type="ECO:0000256" key="10">
    <source>
        <dbReference type="ARBA" id="ARBA00023136"/>
    </source>
</evidence>
<comment type="function">
    <text evidence="11">Ethanolamine phosphate transferase involved in glycosylphosphatidylinositol-anchor biosynthesis. Transfers ethanolamine phosphate to the GPI second mannose.</text>
</comment>
<dbReference type="PANTHER" id="PTHR23072">
    <property type="entry name" value="PHOSPHATIDYLINOSITOL GLYCAN-RELATED"/>
    <property type="match status" value="1"/>
</dbReference>
<evidence type="ECO:0000256" key="7">
    <source>
        <dbReference type="ARBA" id="ARBA00022692"/>
    </source>
</evidence>
<name>A0A9W7ZXQ9_9FUNG</name>
<keyword evidence="7 11" id="KW-0812">Transmembrane</keyword>
<comment type="caution">
    <text evidence="11">Lacks conserved residue(s) required for the propagation of feature annotation.</text>
</comment>
<comment type="similarity">
    <text evidence="3 11">Belongs to the PIGG/PIGN/PIGO family. PIGG subfamily.</text>
</comment>
<dbReference type="Gene3D" id="3.40.720.10">
    <property type="entry name" value="Alkaline Phosphatase, subunit A"/>
    <property type="match status" value="1"/>
</dbReference>
<accession>A0A9W7ZXQ9</accession>
<keyword evidence="8 11" id="KW-0256">Endoplasmic reticulum</keyword>
<evidence type="ECO:0000313" key="13">
    <source>
        <dbReference type="Proteomes" id="UP001150538"/>
    </source>
</evidence>
<evidence type="ECO:0000256" key="8">
    <source>
        <dbReference type="ARBA" id="ARBA00022824"/>
    </source>
</evidence>
<evidence type="ECO:0000256" key="1">
    <source>
        <dbReference type="ARBA" id="ARBA00004477"/>
    </source>
</evidence>
<dbReference type="GO" id="GO:0005789">
    <property type="term" value="C:endoplasmic reticulum membrane"/>
    <property type="evidence" value="ECO:0007669"/>
    <property type="project" value="UniProtKB-SubCell"/>
</dbReference>
<dbReference type="EMBL" id="JANBPU010000109">
    <property type="protein sequence ID" value="KAJ1916265.1"/>
    <property type="molecule type" value="Genomic_DNA"/>
</dbReference>
<keyword evidence="5 11" id="KW-0337">GPI-anchor biosynthesis</keyword>
<proteinExistence type="inferred from homology"/>
<dbReference type="InterPro" id="IPR002591">
    <property type="entry name" value="Phosphodiest/P_Trfase"/>
</dbReference>
<keyword evidence="9 11" id="KW-1133">Transmembrane helix</keyword>
<reference evidence="12" key="1">
    <citation type="submission" date="2022-07" db="EMBL/GenBank/DDBJ databases">
        <title>Phylogenomic reconstructions and comparative analyses of Kickxellomycotina fungi.</title>
        <authorList>
            <person name="Reynolds N.K."/>
            <person name="Stajich J.E."/>
            <person name="Barry K."/>
            <person name="Grigoriev I.V."/>
            <person name="Crous P."/>
            <person name="Smith M.E."/>
        </authorList>
    </citation>
    <scope>NUCLEOTIDE SEQUENCE</scope>
    <source>
        <strain evidence="12">NBRC 100468</strain>
    </source>
</reference>
<evidence type="ECO:0000256" key="4">
    <source>
        <dbReference type="ARBA" id="ARBA00020830"/>
    </source>
</evidence>
<dbReference type="InterPro" id="IPR017850">
    <property type="entry name" value="Alkaline_phosphatase_core_sf"/>
</dbReference>